<sequence length="79" mass="8614">MKFVLTVVFMAVTVLVCLSAESPEGVALDISEGAREDDCPYKLCEVLKNCEQLPGECYTTGINCKCLKSLGEFTGWCVN</sequence>
<feature type="signal peptide" evidence="1">
    <location>
        <begin position="1"/>
        <end position="19"/>
    </location>
</feature>
<dbReference type="EMBL" id="HAHI01000684">
    <property type="protein sequence ID" value="SNX37578.1"/>
    <property type="molecule type" value="Transcribed_RNA"/>
</dbReference>
<reference evidence="2" key="2">
    <citation type="submission" date="2019-05" db="EMBL/GenBank/DDBJ databases">
        <title>Unravelling the molecular evolution of spider venoms.</title>
        <authorList>
            <person name="Pineda S."/>
        </authorList>
    </citation>
    <scope>NUCLEOTIDE SEQUENCE</scope>
</reference>
<name>A0A4Q8KCM1_9ARAC</name>
<evidence type="ECO:0000313" key="2">
    <source>
        <dbReference type="EMBL" id="SNX37578.1"/>
    </source>
</evidence>
<reference evidence="2" key="1">
    <citation type="submission" date="2017-05" db="EMBL/GenBank/DDBJ databases">
        <authorList>
            <person name="QRISCLOUD D."/>
        </authorList>
    </citation>
    <scope>NUCLEOTIDE SEQUENCE</scope>
</reference>
<protein>
    <submittedName>
        <fullName evidence="2">U40-Sparatoxin-Hju1a_1</fullName>
    </submittedName>
</protein>
<feature type="chain" id="PRO_5036120164" evidence="1">
    <location>
        <begin position="20"/>
        <end position="79"/>
    </location>
</feature>
<accession>A0A4Q8KCM1</accession>
<proteinExistence type="predicted"/>
<dbReference type="AlphaFoldDB" id="A0A4Q8KCM1"/>
<organism evidence="2">
    <name type="scientific">Heteropoda jugulans</name>
    <dbReference type="NCBI Taxonomy" id="1358901"/>
    <lineage>
        <taxon>Eukaryota</taxon>
        <taxon>Metazoa</taxon>
        <taxon>Ecdysozoa</taxon>
        <taxon>Arthropoda</taxon>
        <taxon>Chelicerata</taxon>
        <taxon>Arachnida</taxon>
        <taxon>Araneae</taxon>
        <taxon>Araneomorphae</taxon>
        <taxon>Entelegynae</taxon>
        <taxon>Dionycha</taxon>
        <taxon>Sparassidae</taxon>
        <taxon>Heteropoda</taxon>
    </lineage>
</organism>
<keyword evidence="1" id="KW-0732">Signal</keyword>
<dbReference type="EMBL" id="HAHI01000815">
    <property type="protein sequence ID" value="SNX37855.1"/>
    <property type="molecule type" value="Transcribed_RNA"/>
</dbReference>
<evidence type="ECO:0000256" key="1">
    <source>
        <dbReference type="SAM" id="SignalP"/>
    </source>
</evidence>